<gene>
    <name evidence="2" type="ORF">TKK_007719</name>
</gene>
<feature type="region of interest" description="Disordered" evidence="1">
    <location>
        <begin position="23"/>
        <end position="49"/>
    </location>
</feature>
<organism evidence="2 3">
    <name type="scientific">Trichogramma kaykai</name>
    <dbReference type="NCBI Taxonomy" id="54128"/>
    <lineage>
        <taxon>Eukaryota</taxon>
        <taxon>Metazoa</taxon>
        <taxon>Ecdysozoa</taxon>
        <taxon>Arthropoda</taxon>
        <taxon>Hexapoda</taxon>
        <taxon>Insecta</taxon>
        <taxon>Pterygota</taxon>
        <taxon>Neoptera</taxon>
        <taxon>Endopterygota</taxon>
        <taxon>Hymenoptera</taxon>
        <taxon>Apocrita</taxon>
        <taxon>Proctotrupomorpha</taxon>
        <taxon>Chalcidoidea</taxon>
        <taxon>Trichogrammatidae</taxon>
        <taxon>Trichogramma</taxon>
    </lineage>
</organism>
<protein>
    <recommendedName>
        <fullName evidence="4">50S ribosomal protein L33</fullName>
    </recommendedName>
</protein>
<proteinExistence type="predicted"/>
<keyword evidence="3" id="KW-1185">Reference proteome</keyword>
<dbReference type="EMBL" id="JBJJXI010000059">
    <property type="protein sequence ID" value="KAL3398579.1"/>
    <property type="molecule type" value="Genomic_DNA"/>
</dbReference>
<accession>A0ABD2X1B4</accession>
<dbReference type="AlphaFoldDB" id="A0ABD2X1B4"/>
<evidence type="ECO:0000313" key="3">
    <source>
        <dbReference type="Proteomes" id="UP001627154"/>
    </source>
</evidence>
<evidence type="ECO:0008006" key="4">
    <source>
        <dbReference type="Google" id="ProtNLM"/>
    </source>
</evidence>
<feature type="compositionally biased region" description="Polar residues" evidence="1">
    <location>
        <begin position="33"/>
        <end position="49"/>
    </location>
</feature>
<evidence type="ECO:0000313" key="2">
    <source>
        <dbReference type="EMBL" id="KAL3398579.1"/>
    </source>
</evidence>
<sequence length="49" mass="5690">MTRILLRMGTARGRYTYYAARKNSKKRSAVNPVENQSSEASWMNRSSKH</sequence>
<reference evidence="2 3" key="1">
    <citation type="journal article" date="2024" name="bioRxiv">
        <title>A reference genome for Trichogramma kaykai: A tiny desert-dwelling parasitoid wasp with competing sex-ratio distorters.</title>
        <authorList>
            <person name="Culotta J."/>
            <person name="Lindsey A.R."/>
        </authorList>
    </citation>
    <scope>NUCLEOTIDE SEQUENCE [LARGE SCALE GENOMIC DNA]</scope>
    <source>
        <strain evidence="2 3">KSX58</strain>
    </source>
</reference>
<name>A0ABD2X1B4_9HYME</name>
<comment type="caution">
    <text evidence="2">The sequence shown here is derived from an EMBL/GenBank/DDBJ whole genome shotgun (WGS) entry which is preliminary data.</text>
</comment>
<dbReference type="Proteomes" id="UP001627154">
    <property type="component" value="Unassembled WGS sequence"/>
</dbReference>
<evidence type="ECO:0000256" key="1">
    <source>
        <dbReference type="SAM" id="MobiDB-lite"/>
    </source>
</evidence>